<dbReference type="GO" id="GO:0071007">
    <property type="term" value="C:U2-type catalytic step 2 spliceosome"/>
    <property type="evidence" value="ECO:0007669"/>
    <property type="project" value="TreeGrafter"/>
</dbReference>
<comment type="caution">
    <text evidence="6">The sequence shown here is derived from an EMBL/GenBank/DDBJ whole genome shotgun (WGS) entry which is preliminary data.</text>
</comment>
<dbReference type="Pfam" id="PF00009">
    <property type="entry name" value="GTP_EFTU"/>
    <property type="match status" value="1"/>
</dbReference>
<dbReference type="Gene3D" id="3.30.70.870">
    <property type="entry name" value="Elongation Factor G (Translational Gtpase), domain 3"/>
    <property type="match status" value="1"/>
</dbReference>
<dbReference type="PANTHER" id="PTHR42908:SF6">
    <property type="entry name" value="116 KDA U5 SMALL NUCLEAR RIBONUCLEOPROTEIN COMPONENT"/>
    <property type="match status" value="1"/>
</dbReference>
<proteinExistence type="predicted"/>
<feature type="region of interest" description="Disordered" evidence="3">
    <location>
        <begin position="87"/>
        <end position="152"/>
    </location>
</feature>
<feature type="transmembrane region" description="Helical" evidence="4">
    <location>
        <begin position="37"/>
        <end position="56"/>
    </location>
</feature>
<dbReference type="InterPro" id="IPR000640">
    <property type="entry name" value="EFG_V-like"/>
</dbReference>
<dbReference type="VEuPathDB" id="TriTrypDB:ECC02_007052"/>
<evidence type="ECO:0000256" key="4">
    <source>
        <dbReference type="SAM" id="Phobius"/>
    </source>
</evidence>
<dbReference type="GO" id="GO:0005829">
    <property type="term" value="C:cytosol"/>
    <property type="evidence" value="ECO:0007669"/>
    <property type="project" value="TreeGrafter"/>
</dbReference>
<dbReference type="Pfam" id="PF00679">
    <property type="entry name" value="EFG_C"/>
    <property type="match status" value="1"/>
</dbReference>
<dbReference type="Gene3D" id="3.30.70.240">
    <property type="match status" value="1"/>
</dbReference>
<sequence length="1035" mass="113198">MCLSYCRRMGEWTLLLQLLFWLSYLSSAVRGARKSFLIIIIIVFSCMLFDSFFPVGRKNKRKFGGRSTANGASYLMDFGYDEQGNRLNHDDSSSNYDDSDREVASVSDDDAWKRAGGGSGDDDDDDDDDDSSLRQRHGRSNGGGTDGSSSAFSDDVELIIGEAGNQSIAEPLVDEKDVVSYFRADGARGKFLFEDRRAAPLLIQDTHAAPSSEREFLDLLCGIPSRQRNVALVGHLHHGKTSLLTMLLGGRAYRQREDEVERKISLKSSVVTEVVSGAHYQQASHLVSFCDTPGHPDFAAETAAALRLADAAIFCVDAVESITRNAVRLLRQTVLQENLPVMLVITKVDRLIMDLKLPPLDAYRKLRTVVDAVNNEIAGFGSPFLVSPQNGTVCFASSRLGFCFTTETFALKYSREYPSVDPVALSQQLWGQVAFEKGQFVKIKNFTQRPAFVTLILEPLYKIVAHALTGKGHEVLSSRLHPHPRDPVAAAREAVQLFFGDAATEGIDALLNVMPKADVRLNWLRLRYGLTCETQNSVLAIAPLLRSQNNGEENFAIVRVLHGVLKRSMKLVVVDEHSSDAEPFYTFVVKELLLKMLNGLVEVDAAHAGQVVFLTGFGTRPGSHLVLVGGAIADPLLMEDDAVDVGETASGDWLDDVRVYPLKCGDPMVHVGVELKDPKKSAQLQRGLQILLRTTPGLDAHKEETGEFTLTGYGELHLDTALHELRCGLCKGVKIGISQPFVSFSETVLEKNGVLAVSGSKRAQIGCTSGAMNRQLVDHVEYEQIDLFPSDGSSVVKLWTTLRQYGMDALDAQHVMAAGPHATKGPSLLINDTIEEEQQEFAPLTQQRLQAIAVGFRSAVASGPITGDVVRGAAVRIVFADVEAETKDAAIISTARTTVKQALLGGLPRLLEPVLAVDITCPPECVGKISEILQMRRGSVLSEEPIAATTLVCVRALVPAMDSFGLETQMRMLTQGEAFPLFSFDRWDLVPGDPFDASIHVAPLQPARGYQLARDFTLKTRFRKGLPPLLAEFQA</sequence>
<feature type="domain" description="Tr-type G" evidence="5">
    <location>
        <begin position="225"/>
        <end position="471"/>
    </location>
</feature>
<dbReference type="InterPro" id="IPR041095">
    <property type="entry name" value="EFG_II"/>
</dbReference>
<dbReference type="AlphaFoldDB" id="A0A7J6Y008"/>
<keyword evidence="1" id="KW-0547">Nucleotide-binding</keyword>
<evidence type="ECO:0000256" key="1">
    <source>
        <dbReference type="ARBA" id="ARBA00022741"/>
    </source>
</evidence>
<evidence type="ECO:0000259" key="5">
    <source>
        <dbReference type="PROSITE" id="PS51722"/>
    </source>
</evidence>
<dbReference type="InterPro" id="IPR005517">
    <property type="entry name" value="Transl_elong_EFG/EF2_IV"/>
</dbReference>
<dbReference type="EMBL" id="JABDHM010000060">
    <property type="protein sequence ID" value="KAF5219933.1"/>
    <property type="molecule type" value="Genomic_DNA"/>
</dbReference>
<dbReference type="InterPro" id="IPR009000">
    <property type="entry name" value="Transl_B-barrel_sf"/>
</dbReference>
<keyword evidence="4" id="KW-0812">Transmembrane</keyword>
<dbReference type="GO" id="GO:0003924">
    <property type="term" value="F:GTPase activity"/>
    <property type="evidence" value="ECO:0007669"/>
    <property type="project" value="InterPro"/>
</dbReference>
<dbReference type="PROSITE" id="PS51722">
    <property type="entry name" value="G_TR_2"/>
    <property type="match status" value="1"/>
</dbReference>
<dbReference type="VEuPathDB" id="TriTrypDB:BCY84_04649"/>
<dbReference type="GO" id="GO:0000398">
    <property type="term" value="P:mRNA splicing, via spliceosome"/>
    <property type="evidence" value="ECO:0007669"/>
    <property type="project" value="TreeGrafter"/>
</dbReference>
<dbReference type="InterPro" id="IPR035647">
    <property type="entry name" value="EFG_III/V"/>
</dbReference>
<dbReference type="SUPFAM" id="SSF54980">
    <property type="entry name" value="EF-G C-terminal domain-like"/>
    <property type="match status" value="2"/>
</dbReference>
<dbReference type="GO" id="GO:0005525">
    <property type="term" value="F:GTP binding"/>
    <property type="evidence" value="ECO:0007669"/>
    <property type="project" value="UniProtKB-KW"/>
</dbReference>
<accession>A0A7J6Y008</accession>
<dbReference type="PANTHER" id="PTHR42908">
    <property type="entry name" value="TRANSLATION ELONGATION FACTOR-RELATED"/>
    <property type="match status" value="1"/>
</dbReference>
<evidence type="ECO:0000256" key="2">
    <source>
        <dbReference type="ARBA" id="ARBA00023134"/>
    </source>
</evidence>
<dbReference type="GO" id="GO:0030623">
    <property type="term" value="F:U5 snRNA binding"/>
    <property type="evidence" value="ECO:0007669"/>
    <property type="project" value="TreeGrafter"/>
</dbReference>
<protein>
    <recommendedName>
        <fullName evidence="5">Tr-type G domain-containing protein</fullName>
    </recommendedName>
</protein>
<keyword evidence="4" id="KW-0472">Membrane</keyword>
<keyword evidence="2" id="KW-0342">GTP-binding</keyword>
<dbReference type="Pfam" id="PF14492">
    <property type="entry name" value="EFG_III"/>
    <property type="match status" value="1"/>
</dbReference>
<dbReference type="SMART" id="SM00838">
    <property type="entry name" value="EFG_C"/>
    <property type="match status" value="1"/>
</dbReference>
<dbReference type="SUPFAM" id="SSF52540">
    <property type="entry name" value="P-loop containing nucleoside triphosphate hydrolases"/>
    <property type="match status" value="1"/>
</dbReference>
<dbReference type="InterPro" id="IPR000795">
    <property type="entry name" value="T_Tr_GTP-bd_dom"/>
</dbReference>
<feature type="compositionally biased region" description="Acidic residues" evidence="3">
    <location>
        <begin position="120"/>
        <end position="130"/>
    </location>
</feature>
<reference evidence="6 7" key="1">
    <citation type="journal article" date="2019" name="Genome Biol. Evol.">
        <title>Nanopore Sequencing Significantly Improves Genome Assembly of the Protozoan Parasite Trypanosoma cruzi.</title>
        <authorList>
            <person name="Diaz-Viraque F."/>
            <person name="Pita S."/>
            <person name="Greif G."/>
            <person name="de Souza R.C.M."/>
            <person name="Iraola G."/>
            <person name="Robello C."/>
        </authorList>
    </citation>
    <scope>NUCLEOTIDE SEQUENCE [LARGE SCALE GENOMIC DNA]</scope>
    <source>
        <strain evidence="6 7">Berenice</strain>
    </source>
</reference>
<dbReference type="FunFam" id="3.40.50.300:FF:002463">
    <property type="entry name" value="Small nuclear ribonucleoprotein component-like protein"/>
    <property type="match status" value="1"/>
</dbReference>
<keyword evidence="4" id="KW-1133">Transmembrane helix</keyword>
<dbReference type="Gene3D" id="2.40.30.10">
    <property type="entry name" value="Translation factors"/>
    <property type="match status" value="1"/>
</dbReference>
<dbReference type="Proteomes" id="UP000583944">
    <property type="component" value="Unassembled WGS sequence"/>
</dbReference>
<evidence type="ECO:0000313" key="6">
    <source>
        <dbReference type="EMBL" id="KAF5219933.1"/>
    </source>
</evidence>
<gene>
    <name evidence="6" type="ORF">ECC02_007052</name>
</gene>
<dbReference type="SUPFAM" id="SSF54211">
    <property type="entry name" value="Ribosomal protein S5 domain 2-like"/>
    <property type="match status" value="1"/>
</dbReference>
<organism evidence="6 7">
    <name type="scientific">Trypanosoma cruzi</name>
    <dbReference type="NCBI Taxonomy" id="5693"/>
    <lineage>
        <taxon>Eukaryota</taxon>
        <taxon>Discoba</taxon>
        <taxon>Euglenozoa</taxon>
        <taxon>Kinetoplastea</taxon>
        <taxon>Metakinetoplastina</taxon>
        <taxon>Trypanosomatida</taxon>
        <taxon>Trypanosomatidae</taxon>
        <taxon>Trypanosoma</taxon>
        <taxon>Schizotrypanum</taxon>
    </lineage>
</organism>
<dbReference type="Gene3D" id="3.40.50.300">
    <property type="entry name" value="P-loop containing nucleotide triphosphate hydrolases"/>
    <property type="match status" value="1"/>
</dbReference>
<dbReference type="Gene3D" id="3.30.230.10">
    <property type="match status" value="1"/>
</dbReference>
<dbReference type="SUPFAM" id="SSF50447">
    <property type="entry name" value="Translation proteins"/>
    <property type="match status" value="1"/>
</dbReference>
<dbReference type="GO" id="GO:0046540">
    <property type="term" value="C:U4/U6 x U5 tri-snRNP complex"/>
    <property type="evidence" value="ECO:0007669"/>
    <property type="project" value="TreeGrafter"/>
</dbReference>
<dbReference type="FunFam" id="3.30.70.870:FF:000002">
    <property type="entry name" value="Translation elongation factor 2"/>
    <property type="match status" value="1"/>
</dbReference>
<dbReference type="InterPro" id="IPR014721">
    <property type="entry name" value="Ribsml_uS5_D2-typ_fold_subgr"/>
</dbReference>
<evidence type="ECO:0000313" key="7">
    <source>
        <dbReference type="Proteomes" id="UP000583944"/>
    </source>
</evidence>
<dbReference type="InterPro" id="IPR020568">
    <property type="entry name" value="Ribosomal_Su5_D2-typ_SF"/>
</dbReference>
<name>A0A7J6Y008_TRYCR</name>
<dbReference type="InterPro" id="IPR027417">
    <property type="entry name" value="P-loop_NTPase"/>
</dbReference>
<dbReference type="SMART" id="SM00889">
    <property type="entry name" value="EFG_IV"/>
    <property type="match status" value="1"/>
</dbReference>
<evidence type="ECO:0000256" key="3">
    <source>
        <dbReference type="SAM" id="MobiDB-lite"/>
    </source>
</evidence>